<sequence>MSEEVGESFGVDLNENEEGGGGKRGLKPLSAALLAGVSGGQEAGKGRLYVTGNGRVVNTDTASGQPPPHSPHRPHRREIMLEEYLPGLVTDSCVISGDHGGLNGFTESFGPEETTMVGLGGGGGGTTVASCPAVLLETGRQMRQHPAGHSEGETPGDRSTVTGSLRTSLPVDGLPCPGNCASTAAAGPDVNMSNGGVDGDPSEAGTGHCAQQRLDSCDVDCGGVKVANGGLHILTRDRVDSGCSPENSPSDPGAETGVCPGDLSDCNGTSVSE</sequence>
<comment type="caution">
    <text evidence="1">The sequence shown here is derived from an EMBL/GenBank/DDBJ whole genome shotgun (WGS) entry which is preliminary data.</text>
</comment>
<dbReference type="Proteomes" id="UP000805704">
    <property type="component" value="Chromosome 9"/>
</dbReference>
<organism evidence="1 2">
    <name type="scientific">Nibea albiflora</name>
    <name type="common">Yellow drum</name>
    <name type="synonym">Corvina albiflora</name>
    <dbReference type="NCBI Taxonomy" id="240163"/>
    <lineage>
        <taxon>Eukaryota</taxon>
        <taxon>Metazoa</taxon>
        <taxon>Chordata</taxon>
        <taxon>Craniata</taxon>
        <taxon>Vertebrata</taxon>
        <taxon>Euteleostomi</taxon>
        <taxon>Actinopterygii</taxon>
        <taxon>Neopterygii</taxon>
        <taxon>Teleostei</taxon>
        <taxon>Neoteleostei</taxon>
        <taxon>Acanthomorphata</taxon>
        <taxon>Eupercaria</taxon>
        <taxon>Sciaenidae</taxon>
        <taxon>Nibea</taxon>
    </lineage>
</organism>
<gene>
    <name evidence="1" type="primary">TBC1D12</name>
    <name evidence="1" type="ORF">GBF38_002901</name>
</gene>
<dbReference type="EMBL" id="CM024797">
    <property type="protein sequence ID" value="KAG8000416.1"/>
    <property type="molecule type" value="Genomic_DNA"/>
</dbReference>
<protein>
    <submittedName>
        <fullName evidence="1">TBC1 domain family member 12</fullName>
    </submittedName>
</protein>
<feature type="non-terminal residue" evidence="1">
    <location>
        <position position="273"/>
    </location>
</feature>
<reference evidence="1" key="1">
    <citation type="submission" date="2020-04" db="EMBL/GenBank/DDBJ databases">
        <title>A chromosome-scale assembly and high-density genetic map of the yellow drum (Nibea albiflora) genome.</title>
        <authorList>
            <person name="Xu D."/>
            <person name="Zhang W."/>
            <person name="Chen R."/>
            <person name="Tan P."/>
            <person name="Wang L."/>
            <person name="Song H."/>
            <person name="Tian L."/>
            <person name="Zhu Q."/>
            <person name="Wang B."/>
        </authorList>
    </citation>
    <scope>NUCLEOTIDE SEQUENCE</scope>
    <source>
        <strain evidence="1">ZJHYS-2018</strain>
    </source>
</reference>
<accession>A0ACB7EEI7</accession>
<keyword evidence="2" id="KW-1185">Reference proteome</keyword>
<name>A0ACB7EEI7_NIBAL</name>
<evidence type="ECO:0000313" key="2">
    <source>
        <dbReference type="Proteomes" id="UP000805704"/>
    </source>
</evidence>
<evidence type="ECO:0000313" key="1">
    <source>
        <dbReference type="EMBL" id="KAG8000416.1"/>
    </source>
</evidence>
<proteinExistence type="predicted"/>